<evidence type="ECO:0000259" key="2">
    <source>
        <dbReference type="SMART" id="SM00903"/>
    </source>
</evidence>
<dbReference type="Pfam" id="PF01613">
    <property type="entry name" value="Flavin_Reduct"/>
    <property type="match status" value="1"/>
</dbReference>
<dbReference type="InterPro" id="IPR050268">
    <property type="entry name" value="NADH-dep_flavin_reductase"/>
</dbReference>
<reference evidence="3 4" key="1">
    <citation type="submission" date="2021-03" db="EMBL/GenBank/DDBJ databases">
        <title>Genomic Encyclopedia of Type Strains, Phase III (KMG-III): the genomes of soil and plant-associated and newly described type strains.</title>
        <authorList>
            <person name="Whitman W."/>
        </authorList>
    </citation>
    <scope>NUCLEOTIDE SEQUENCE [LARGE SCALE GENOMIC DNA]</scope>
    <source>
        <strain evidence="3 4">IMMIB AFH-6</strain>
    </source>
</reference>
<keyword evidence="4" id="KW-1185">Reference proteome</keyword>
<evidence type="ECO:0000313" key="4">
    <source>
        <dbReference type="Proteomes" id="UP000781958"/>
    </source>
</evidence>
<evidence type="ECO:0000313" key="3">
    <source>
        <dbReference type="EMBL" id="MBP2293252.1"/>
    </source>
</evidence>
<comment type="caution">
    <text evidence="3">The sequence shown here is derived from an EMBL/GenBank/DDBJ whole genome shotgun (WGS) entry which is preliminary data.</text>
</comment>
<keyword evidence="1" id="KW-0560">Oxidoreductase</keyword>
<evidence type="ECO:0000256" key="1">
    <source>
        <dbReference type="ARBA" id="ARBA00023002"/>
    </source>
</evidence>
<dbReference type="SUPFAM" id="SSF50475">
    <property type="entry name" value="FMN-binding split barrel"/>
    <property type="match status" value="1"/>
</dbReference>
<dbReference type="EMBL" id="JAGINP010000010">
    <property type="protein sequence ID" value="MBP2293252.1"/>
    <property type="molecule type" value="Genomic_DNA"/>
</dbReference>
<dbReference type="PANTHER" id="PTHR30466:SF1">
    <property type="entry name" value="FMN REDUCTASE (NADH) RUTF"/>
    <property type="match status" value="1"/>
</dbReference>
<dbReference type="PANTHER" id="PTHR30466">
    <property type="entry name" value="FLAVIN REDUCTASE"/>
    <property type="match status" value="1"/>
</dbReference>
<dbReference type="InterPro" id="IPR002563">
    <property type="entry name" value="Flavin_Rdtase-like_dom"/>
</dbReference>
<gene>
    <name evidence="3" type="ORF">J2851_003035</name>
</gene>
<protein>
    <submittedName>
        <fullName evidence="3">Flavin reductase (DIM6/NTAB) family NADH-FMN oxidoreductase RutF</fullName>
    </submittedName>
</protein>
<feature type="domain" description="Flavin reductase like" evidence="2">
    <location>
        <begin position="16"/>
        <end position="162"/>
    </location>
</feature>
<dbReference type="Gene3D" id="2.30.110.10">
    <property type="entry name" value="Electron Transport, Fmn-binding Protein, Chain A"/>
    <property type="match status" value="1"/>
</dbReference>
<proteinExistence type="predicted"/>
<dbReference type="RefSeq" id="WP_209767162.1">
    <property type="nucleotide sequence ID" value="NZ_JAGINP010000010.1"/>
</dbReference>
<accession>A0ABS4SL10</accession>
<dbReference type="Proteomes" id="UP000781958">
    <property type="component" value="Unassembled WGS sequence"/>
</dbReference>
<organism evidence="3 4">
    <name type="scientific">Azospirillum rugosum</name>
    <dbReference type="NCBI Taxonomy" id="416170"/>
    <lineage>
        <taxon>Bacteria</taxon>
        <taxon>Pseudomonadati</taxon>
        <taxon>Pseudomonadota</taxon>
        <taxon>Alphaproteobacteria</taxon>
        <taxon>Rhodospirillales</taxon>
        <taxon>Azospirillaceae</taxon>
        <taxon>Azospirillum</taxon>
    </lineage>
</organism>
<sequence>MMMDTFVDAEQFRAAMRRTASSVGVLATDGAFGRAGLTVSSLSSLSAEPPSVLCCVHRQSRALEVLLGNGVFTANFLATGQSKVADVFAGFVAEHRENRFAVGEWKTLFTGAPALSGTICSFDCRVAATFEFGTHRIIAGEVMALETGSDSPLVYSDRAYKQLVAG</sequence>
<name>A0ABS4SL10_9PROT</name>
<dbReference type="InterPro" id="IPR012349">
    <property type="entry name" value="Split_barrel_FMN-bd"/>
</dbReference>
<dbReference type="SMART" id="SM00903">
    <property type="entry name" value="Flavin_Reduct"/>
    <property type="match status" value="1"/>
</dbReference>